<feature type="compositionally biased region" description="Polar residues" evidence="1">
    <location>
        <begin position="1"/>
        <end position="23"/>
    </location>
</feature>
<name>A0A1H8UA74_9EURY</name>
<reference evidence="3" key="1">
    <citation type="submission" date="2016-10" db="EMBL/GenBank/DDBJ databases">
        <authorList>
            <person name="Varghese N."/>
            <person name="Submissions S."/>
        </authorList>
    </citation>
    <scope>NUCLEOTIDE SEQUENCE [LARGE SCALE GENOMIC DNA]</scope>
    <source>
        <strain evidence="3">IBRC-M 10043</strain>
    </source>
</reference>
<sequence>MPENSKSVQQDMTDQSDQATAPDQQLCREISVIVEINADSLRHLEKIVSPDHGRSVKEVLELQTFGDVEVIAATHPHVPKPADICKVPHFGHSASCDDPCDGPGVYRLFEVAAVVEPDATTDIFGRYTIGGHIEIDVCGLRHEPKPVTALPEFTDDNDVPPVGRFGRDYEPDATDNTDESDARRDRLGVGASIDRNSTLSEHHS</sequence>
<dbReference type="AlphaFoldDB" id="A0A1H8UA74"/>
<evidence type="ECO:0000313" key="2">
    <source>
        <dbReference type="EMBL" id="SEO99996.1"/>
    </source>
</evidence>
<keyword evidence="3" id="KW-1185">Reference proteome</keyword>
<proteinExistence type="predicted"/>
<gene>
    <name evidence="2" type="ORF">SAMN05216388_102643</name>
</gene>
<protein>
    <submittedName>
        <fullName evidence="2">Uncharacterized protein</fullName>
    </submittedName>
</protein>
<evidence type="ECO:0000313" key="3">
    <source>
        <dbReference type="Proteomes" id="UP000198775"/>
    </source>
</evidence>
<dbReference type="Proteomes" id="UP000198775">
    <property type="component" value="Unassembled WGS sequence"/>
</dbReference>
<organism evidence="2 3">
    <name type="scientific">Halorientalis persicus</name>
    <dbReference type="NCBI Taxonomy" id="1367881"/>
    <lineage>
        <taxon>Archaea</taxon>
        <taxon>Methanobacteriati</taxon>
        <taxon>Methanobacteriota</taxon>
        <taxon>Stenosarchaea group</taxon>
        <taxon>Halobacteria</taxon>
        <taxon>Halobacteriales</taxon>
        <taxon>Haloarculaceae</taxon>
        <taxon>Halorientalis</taxon>
    </lineage>
</organism>
<feature type="compositionally biased region" description="Polar residues" evidence="1">
    <location>
        <begin position="194"/>
        <end position="204"/>
    </location>
</feature>
<evidence type="ECO:0000256" key="1">
    <source>
        <dbReference type="SAM" id="MobiDB-lite"/>
    </source>
</evidence>
<feature type="region of interest" description="Disordered" evidence="1">
    <location>
        <begin position="148"/>
        <end position="204"/>
    </location>
</feature>
<feature type="region of interest" description="Disordered" evidence="1">
    <location>
        <begin position="1"/>
        <end position="24"/>
    </location>
</feature>
<accession>A0A1H8UA74</accession>
<dbReference type="EMBL" id="FOCX01000026">
    <property type="protein sequence ID" value="SEO99996.1"/>
    <property type="molecule type" value="Genomic_DNA"/>
</dbReference>